<proteinExistence type="predicted"/>
<comment type="caution">
    <text evidence="1">The sequence shown here is derived from an EMBL/GenBank/DDBJ whole genome shotgun (WGS) entry which is preliminary data.</text>
</comment>
<accession>A0A438CAL8</accession>
<name>A0A438CAL8_VITVI</name>
<evidence type="ECO:0000313" key="2">
    <source>
        <dbReference type="Proteomes" id="UP000288805"/>
    </source>
</evidence>
<dbReference type="Proteomes" id="UP000288805">
    <property type="component" value="Unassembled WGS sequence"/>
</dbReference>
<evidence type="ECO:0000313" key="1">
    <source>
        <dbReference type="EMBL" id="RVW20228.1"/>
    </source>
</evidence>
<protein>
    <submittedName>
        <fullName evidence="1">Uncharacterized protein</fullName>
    </submittedName>
</protein>
<organism evidence="1 2">
    <name type="scientific">Vitis vinifera</name>
    <name type="common">Grape</name>
    <dbReference type="NCBI Taxonomy" id="29760"/>
    <lineage>
        <taxon>Eukaryota</taxon>
        <taxon>Viridiplantae</taxon>
        <taxon>Streptophyta</taxon>
        <taxon>Embryophyta</taxon>
        <taxon>Tracheophyta</taxon>
        <taxon>Spermatophyta</taxon>
        <taxon>Magnoliopsida</taxon>
        <taxon>eudicotyledons</taxon>
        <taxon>Gunneridae</taxon>
        <taxon>Pentapetalae</taxon>
        <taxon>rosids</taxon>
        <taxon>Vitales</taxon>
        <taxon>Vitaceae</taxon>
        <taxon>Viteae</taxon>
        <taxon>Vitis</taxon>
    </lineage>
</organism>
<dbReference type="EMBL" id="QGNW01002385">
    <property type="protein sequence ID" value="RVW20228.1"/>
    <property type="molecule type" value="Genomic_DNA"/>
</dbReference>
<gene>
    <name evidence="1" type="ORF">CK203_112024</name>
</gene>
<reference evidence="1 2" key="1">
    <citation type="journal article" date="2018" name="PLoS Genet.">
        <title>Population sequencing reveals clonal diversity and ancestral inbreeding in the grapevine cultivar Chardonnay.</title>
        <authorList>
            <person name="Roach M.J."/>
            <person name="Johnson D.L."/>
            <person name="Bohlmann J."/>
            <person name="van Vuuren H.J."/>
            <person name="Jones S.J."/>
            <person name="Pretorius I.S."/>
            <person name="Schmidt S.A."/>
            <person name="Borneman A.R."/>
        </authorList>
    </citation>
    <scope>NUCLEOTIDE SEQUENCE [LARGE SCALE GENOMIC DNA]</scope>
    <source>
        <strain evidence="2">cv. Chardonnay</strain>
        <tissue evidence="1">Leaf</tissue>
    </source>
</reference>
<dbReference type="AlphaFoldDB" id="A0A438CAL8"/>
<sequence>MARLIGYLQGLSYMASSQYAMPPINVLHVVSSQQGMMCKLRPQLECSYVKAQLRVEWPSSTVQIPLNWRLSQHRPPDYCFRGYLRWILGLGKLAAEAPQALLAAPEMELEMELARVLGTAPLNQWALSFQSWLSFAVADPLTW</sequence>